<dbReference type="InterPro" id="IPR008979">
    <property type="entry name" value="Galactose-bd-like_sf"/>
</dbReference>
<dbReference type="PANTHER" id="PTHR45713">
    <property type="entry name" value="FTP DOMAIN-CONTAINING PROTEIN"/>
    <property type="match status" value="1"/>
</dbReference>
<dbReference type="PROSITE" id="PS50022">
    <property type="entry name" value="FA58C_3"/>
    <property type="match status" value="2"/>
</dbReference>
<keyword evidence="2" id="KW-0732">Signal</keyword>
<dbReference type="SUPFAM" id="SSF49785">
    <property type="entry name" value="Galactose-binding domain-like"/>
    <property type="match status" value="2"/>
</dbReference>
<evidence type="ECO:0000256" key="1">
    <source>
        <dbReference type="SAM" id="MobiDB-lite"/>
    </source>
</evidence>
<dbReference type="GO" id="GO:0016787">
    <property type="term" value="F:hydrolase activity"/>
    <property type="evidence" value="ECO:0007669"/>
    <property type="project" value="UniProtKB-KW"/>
</dbReference>
<organism evidence="4 5">
    <name type="scientific">Kribbella deserti</name>
    <dbReference type="NCBI Taxonomy" id="1926257"/>
    <lineage>
        <taxon>Bacteria</taxon>
        <taxon>Bacillati</taxon>
        <taxon>Actinomycetota</taxon>
        <taxon>Actinomycetes</taxon>
        <taxon>Propionibacteriales</taxon>
        <taxon>Kribbellaceae</taxon>
        <taxon>Kribbella</taxon>
    </lineage>
</organism>
<dbReference type="PANTHER" id="PTHR45713:SF6">
    <property type="entry name" value="F5_8 TYPE C DOMAIN-CONTAINING PROTEIN"/>
    <property type="match status" value="1"/>
</dbReference>
<dbReference type="Pfam" id="PF00754">
    <property type="entry name" value="F5_F8_type_C"/>
    <property type="match status" value="2"/>
</dbReference>
<dbReference type="Proteomes" id="UP001589890">
    <property type="component" value="Unassembled WGS sequence"/>
</dbReference>
<evidence type="ECO:0000256" key="2">
    <source>
        <dbReference type="SAM" id="SignalP"/>
    </source>
</evidence>
<gene>
    <name evidence="4" type="ORF">ACFFGN_25730</name>
</gene>
<feature type="domain" description="F5/8 type C" evidence="3">
    <location>
        <begin position="900"/>
        <end position="1054"/>
    </location>
</feature>
<dbReference type="Pfam" id="PF13320">
    <property type="entry name" value="GH123_cat"/>
    <property type="match status" value="1"/>
</dbReference>
<name>A0ABV6QU37_9ACTN</name>
<evidence type="ECO:0000313" key="4">
    <source>
        <dbReference type="EMBL" id="MFC0627501.1"/>
    </source>
</evidence>
<proteinExistence type="predicted"/>
<sequence>MRILRLVLPGLLLLGLTPAPAQAAPPPVWVHNASDRLFTSSLRPNGAPTSIDLYAARNETEAAQIAVRPATAVSGVFVEPSALTGPGGATIPAANINVRRAYNHPNITVPDGTVEEAPPAGNTGRYDALVENTPSTIGAGVTQPFHYSVHVPAGQPPGVYAGTATVRSSAGDVPLPVRITVYGTTLPKTNESTLKLNNWTTSAGWDYDGTIKSIPIQYGVTMYDANWWKVIENMARNHARHRNNVVHADFQALLIPNTTIDAAGNYTFGWQTFDRFIQTYVDAGAMQWIHTPHLLNGSNGTTPPKLEMLKNVNGSTQRVLVDVNTAESNAYLDKLFPALKQHLDAKGWTDKFYMSANDESHFQIDTTAANWLYGKYRQYFPKPLLNEAELKILNPSSSTTANTPIMDLYENNIGYYQRKRLAGNELWLYNCIGPRGSYLNRFLAMHLSRTRLTPMLAWKTGAVGYLHWGWNYWFEHVGGPYVQFDTFNGPQNGDNFLVRPNRPAYDVYDSLRSEAQLDGVEDYELLAQLAKTKPVLARAIANSLISSSTVYELSGEAVNQVHRQILDALASGGPDQAYPYKDDFSAGRDSWRSTRGTWSAAGGVLTQSDNTAWNHVAGLEARAYGDVAASVDVRITGVNPGGGNTNWAGLMLRNLNVNDLDSGYLVAQRNNGEVFVYRSGETIGAAQVPGYVAGQSSRLRVVARGNTISVYGGNNPKPVLIVADNAFSAGGFGLATGGASATFDNVRLNPETNPAEARPVTVSSSYDGDGWSPQAAVDGRRTTDPGAAGWTSAAAASATDAQSIQVDLGSARPVSRVDLYPRSDGTSAGRGFPIDFRIEVSADGTTWSTVADRRAYPRPSATQQAFPFAERPVRFVKVTGTRLDTDNFGTFRMQLAELEVAGGNLAAGRAVSTSSSVEYTNEGWLRSNATDGIRQSLLWNSMGWSSDAVAAGTPQSLQVDLGGPSMVGRVDLYARSDGANTGGGFPVDFTIAVSTDGSNWATVATINDQPLPGATALTWTWSQTTARYVRITGTALRPDGASGHRMQFAEVQVR</sequence>
<keyword evidence="4" id="KW-0378">Hydrolase</keyword>
<feature type="chain" id="PRO_5047420191" evidence="2">
    <location>
        <begin position="24"/>
        <end position="1054"/>
    </location>
</feature>
<evidence type="ECO:0000259" key="3">
    <source>
        <dbReference type="PROSITE" id="PS50022"/>
    </source>
</evidence>
<feature type="signal peptide" evidence="2">
    <location>
        <begin position="1"/>
        <end position="23"/>
    </location>
</feature>
<protein>
    <submittedName>
        <fullName evidence="4">Glycoside hydrolase domain-containing protein</fullName>
    </submittedName>
</protein>
<comment type="caution">
    <text evidence="4">The sequence shown here is derived from an EMBL/GenBank/DDBJ whole genome shotgun (WGS) entry which is preliminary data.</text>
</comment>
<feature type="region of interest" description="Disordered" evidence="1">
    <location>
        <begin position="750"/>
        <end position="794"/>
    </location>
</feature>
<dbReference type="InterPro" id="IPR025150">
    <property type="entry name" value="GH123_cat"/>
</dbReference>
<dbReference type="RefSeq" id="WP_380052362.1">
    <property type="nucleotide sequence ID" value="NZ_JBHLTC010000035.1"/>
</dbReference>
<evidence type="ECO:0000313" key="5">
    <source>
        <dbReference type="Proteomes" id="UP001589890"/>
    </source>
</evidence>
<accession>A0ABV6QU37</accession>
<reference evidence="4 5" key="1">
    <citation type="submission" date="2024-09" db="EMBL/GenBank/DDBJ databases">
        <authorList>
            <person name="Sun Q."/>
            <person name="Mori K."/>
        </authorList>
    </citation>
    <scope>NUCLEOTIDE SEQUENCE [LARGE SCALE GENOMIC DNA]</scope>
    <source>
        <strain evidence="4 5">CGMCC 1.15906</strain>
    </source>
</reference>
<dbReference type="Gene3D" id="2.60.120.260">
    <property type="entry name" value="Galactose-binding domain-like"/>
    <property type="match status" value="2"/>
</dbReference>
<keyword evidence="5" id="KW-1185">Reference proteome</keyword>
<dbReference type="Gene3D" id="2.60.120.560">
    <property type="entry name" value="Exo-inulinase, domain 1"/>
    <property type="match status" value="1"/>
</dbReference>
<dbReference type="InterPro" id="IPR051941">
    <property type="entry name" value="BG_Antigen-Binding_Lectin"/>
</dbReference>
<feature type="domain" description="F5/8 type C" evidence="3">
    <location>
        <begin position="743"/>
        <end position="898"/>
    </location>
</feature>
<dbReference type="EMBL" id="JBHLTC010000035">
    <property type="protein sequence ID" value="MFC0627501.1"/>
    <property type="molecule type" value="Genomic_DNA"/>
</dbReference>
<dbReference type="InterPro" id="IPR000421">
    <property type="entry name" value="FA58C"/>
</dbReference>